<dbReference type="EMBL" id="LBVL01000007">
    <property type="protein sequence ID" value="KKQ85337.1"/>
    <property type="molecule type" value="Genomic_DNA"/>
</dbReference>
<evidence type="ECO:0000313" key="1">
    <source>
        <dbReference type="EMBL" id="KKQ85337.1"/>
    </source>
</evidence>
<name>A0A0G0L2V0_9BACT</name>
<evidence type="ECO:0000313" key="2">
    <source>
        <dbReference type="Proteomes" id="UP000034081"/>
    </source>
</evidence>
<sequence>MFAKSYQIEYEEYSETVPKVGIPFGFRGKNIPPIAFPQEFYESIPTFTPVNP</sequence>
<comment type="caution">
    <text evidence="1">The sequence shown here is derived from an EMBL/GenBank/DDBJ whole genome shotgun (WGS) entry which is preliminary data.</text>
</comment>
<dbReference type="Proteomes" id="UP000034081">
    <property type="component" value="Unassembled WGS sequence"/>
</dbReference>
<accession>A0A0G0L2V0</accession>
<proteinExistence type="predicted"/>
<dbReference type="STRING" id="1618570.UT08_C0007G0010"/>
<organism evidence="1 2">
    <name type="scientific">Candidatus Woesebacteria bacterium GW2011_GWB1_38_8</name>
    <dbReference type="NCBI Taxonomy" id="1618570"/>
    <lineage>
        <taxon>Bacteria</taxon>
        <taxon>Candidatus Woeseibacteriota</taxon>
    </lineage>
</organism>
<protein>
    <submittedName>
        <fullName evidence="1">Uncharacterized protein</fullName>
    </submittedName>
</protein>
<gene>
    <name evidence="1" type="ORF">UT08_C0007G0010</name>
</gene>
<reference evidence="1 2" key="1">
    <citation type="journal article" date="2015" name="Nature">
        <title>rRNA introns, odd ribosomes, and small enigmatic genomes across a large radiation of phyla.</title>
        <authorList>
            <person name="Brown C.T."/>
            <person name="Hug L.A."/>
            <person name="Thomas B.C."/>
            <person name="Sharon I."/>
            <person name="Castelle C.J."/>
            <person name="Singh A."/>
            <person name="Wilkins M.J."/>
            <person name="Williams K.H."/>
            <person name="Banfield J.F."/>
        </authorList>
    </citation>
    <scope>NUCLEOTIDE SEQUENCE [LARGE SCALE GENOMIC DNA]</scope>
</reference>
<dbReference type="AlphaFoldDB" id="A0A0G0L2V0"/>